<dbReference type="EMBL" id="GBXM01098999">
    <property type="protein sequence ID" value="JAH09578.1"/>
    <property type="molecule type" value="Transcribed_RNA"/>
</dbReference>
<proteinExistence type="predicted"/>
<name>A0A0E9Q0B8_ANGAN</name>
<sequence length="44" mass="5003">MNMDRKCLGKSSHYFLRYNGPVARGKVMGPPKSKGFFRLGPLLF</sequence>
<protein>
    <submittedName>
        <fullName evidence="1">Uncharacterized protein</fullName>
    </submittedName>
</protein>
<organism evidence="1">
    <name type="scientific">Anguilla anguilla</name>
    <name type="common">European freshwater eel</name>
    <name type="synonym">Muraena anguilla</name>
    <dbReference type="NCBI Taxonomy" id="7936"/>
    <lineage>
        <taxon>Eukaryota</taxon>
        <taxon>Metazoa</taxon>
        <taxon>Chordata</taxon>
        <taxon>Craniata</taxon>
        <taxon>Vertebrata</taxon>
        <taxon>Euteleostomi</taxon>
        <taxon>Actinopterygii</taxon>
        <taxon>Neopterygii</taxon>
        <taxon>Teleostei</taxon>
        <taxon>Anguilliformes</taxon>
        <taxon>Anguillidae</taxon>
        <taxon>Anguilla</taxon>
    </lineage>
</organism>
<reference evidence="1" key="2">
    <citation type="journal article" date="2015" name="Fish Shellfish Immunol.">
        <title>Early steps in the European eel (Anguilla anguilla)-Vibrio vulnificus interaction in the gills: Role of the RtxA13 toxin.</title>
        <authorList>
            <person name="Callol A."/>
            <person name="Pajuelo D."/>
            <person name="Ebbesson L."/>
            <person name="Teles M."/>
            <person name="MacKenzie S."/>
            <person name="Amaro C."/>
        </authorList>
    </citation>
    <scope>NUCLEOTIDE SEQUENCE</scope>
</reference>
<dbReference type="AlphaFoldDB" id="A0A0E9Q0B8"/>
<evidence type="ECO:0000313" key="1">
    <source>
        <dbReference type="EMBL" id="JAH09578.1"/>
    </source>
</evidence>
<reference evidence="1" key="1">
    <citation type="submission" date="2014-11" db="EMBL/GenBank/DDBJ databases">
        <authorList>
            <person name="Amaro Gonzalez C."/>
        </authorList>
    </citation>
    <scope>NUCLEOTIDE SEQUENCE</scope>
</reference>
<accession>A0A0E9Q0B8</accession>